<dbReference type="Gene3D" id="3.30.160.60">
    <property type="entry name" value="Classic Zinc Finger"/>
    <property type="match status" value="11"/>
</dbReference>
<evidence type="ECO:0000256" key="3">
    <source>
        <dbReference type="ARBA" id="ARBA00022737"/>
    </source>
</evidence>
<dbReference type="SMART" id="SM00355">
    <property type="entry name" value="ZnF_C2H2"/>
    <property type="match status" value="10"/>
</dbReference>
<feature type="compositionally biased region" description="Basic and acidic residues" evidence="11">
    <location>
        <begin position="205"/>
        <end position="218"/>
    </location>
</feature>
<dbReference type="PANTHER" id="PTHR24381">
    <property type="entry name" value="ZINC FINGER PROTEIN"/>
    <property type="match status" value="1"/>
</dbReference>
<feature type="domain" description="C2H2-type" evidence="12">
    <location>
        <begin position="485"/>
        <end position="512"/>
    </location>
</feature>
<dbReference type="SUPFAM" id="SSF57667">
    <property type="entry name" value="beta-beta-alpha zinc fingers"/>
    <property type="match status" value="6"/>
</dbReference>
<evidence type="ECO:0000256" key="9">
    <source>
        <dbReference type="ARBA" id="ARBA00023242"/>
    </source>
</evidence>
<evidence type="ECO:0000256" key="2">
    <source>
        <dbReference type="ARBA" id="ARBA00022723"/>
    </source>
</evidence>
<evidence type="ECO:0000256" key="7">
    <source>
        <dbReference type="ARBA" id="ARBA00023125"/>
    </source>
</evidence>
<dbReference type="eggNOG" id="KOG1721">
    <property type="taxonomic scope" value="Eukaryota"/>
</dbReference>
<dbReference type="PROSITE" id="PS00028">
    <property type="entry name" value="ZINC_FINGER_C2H2_1"/>
    <property type="match status" value="8"/>
</dbReference>
<feature type="region of interest" description="Disordered" evidence="11">
    <location>
        <begin position="205"/>
        <end position="228"/>
    </location>
</feature>
<dbReference type="InterPro" id="IPR036236">
    <property type="entry name" value="Znf_C2H2_sf"/>
</dbReference>
<keyword evidence="9" id="KW-0539">Nucleus</keyword>
<proteinExistence type="inferred from homology"/>
<evidence type="ECO:0000259" key="12">
    <source>
        <dbReference type="PROSITE" id="PS50157"/>
    </source>
</evidence>
<gene>
    <name evidence="14" type="ORF">GW7_13970</name>
</gene>
<dbReference type="InParanoid" id="G5ALL6"/>
<dbReference type="FunFam" id="3.30.160.60:FF:001501">
    <property type="entry name" value="Zinc finger protein 483"/>
    <property type="match status" value="1"/>
</dbReference>
<dbReference type="FunFam" id="3.30.160.60:FF:002090">
    <property type="entry name" value="Zinc finger protein 473"/>
    <property type="match status" value="1"/>
</dbReference>
<dbReference type="Pfam" id="PF01352">
    <property type="entry name" value="KRAB"/>
    <property type="match status" value="1"/>
</dbReference>
<dbReference type="InterPro" id="IPR036051">
    <property type="entry name" value="KRAB_dom_sf"/>
</dbReference>
<feature type="domain" description="C2H2-type" evidence="12">
    <location>
        <begin position="429"/>
        <end position="456"/>
    </location>
</feature>
<reference evidence="14 15" key="1">
    <citation type="journal article" date="2011" name="Nature">
        <title>Genome sequencing reveals insights into physiology and longevity of the naked mole rat.</title>
        <authorList>
            <person name="Kim E.B."/>
            <person name="Fang X."/>
            <person name="Fushan A.A."/>
            <person name="Huang Z."/>
            <person name="Lobanov A.V."/>
            <person name="Han L."/>
            <person name="Marino S.M."/>
            <person name="Sun X."/>
            <person name="Turanov A.A."/>
            <person name="Yang P."/>
            <person name="Yim S.H."/>
            <person name="Zhao X."/>
            <person name="Kasaikina M.V."/>
            <person name="Stoletzki N."/>
            <person name="Peng C."/>
            <person name="Polak P."/>
            <person name="Xiong Z."/>
            <person name="Kiezun A."/>
            <person name="Zhu Y."/>
            <person name="Chen Y."/>
            <person name="Kryukov G.V."/>
            <person name="Zhang Q."/>
            <person name="Peshkin L."/>
            <person name="Yang L."/>
            <person name="Bronson R.T."/>
            <person name="Buffenstein R."/>
            <person name="Wang B."/>
            <person name="Han C."/>
            <person name="Li Q."/>
            <person name="Chen L."/>
            <person name="Zhao W."/>
            <person name="Sunyaev S.R."/>
            <person name="Park T.J."/>
            <person name="Zhang G."/>
            <person name="Wang J."/>
            <person name="Gladyshev V.N."/>
        </authorList>
    </citation>
    <scope>NUCLEOTIDE SEQUENCE [LARGE SCALE GENOMIC DNA]</scope>
</reference>
<feature type="domain" description="C2H2-type" evidence="12">
    <location>
        <begin position="457"/>
        <end position="484"/>
    </location>
</feature>
<keyword evidence="5" id="KW-0862">Zinc</keyword>
<feature type="domain" description="C2H2-type" evidence="12">
    <location>
        <begin position="318"/>
        <end position="345"/>
    </location>
</feature>
<feature type="region of interest" description="Disordered" evidence="11">
    <location>
        <begin position="125"/>
        <end position="167"/>
    </location>
</feature>
<feature type="domain" description="C2H2-type" evidence="12">
    <location>
        <begin position="513"/>
        <end position="540"/>
    </location>
</feature>
<feature type="compositionally biased region" description="Basic and acidic residues" evidence="11">
    <location>
        <begin position="146"/>
        <end position="158"/>
    </location>
</feature>
<comment type="similarity">
    <text evidence="1">Belongs to the krueppel C2H2-type zinc-finger protein family.</text>
</comment>
<dbReference type="InterPro" id="IPR013087">
    <property type="entry name" value="Znf_C2H2_type"/>
</dbReference>
<sequence>MKWGGVDPGAQDSAVYQEDNSEEDKLVPNTESCESIVFKDVAITFSRREWRKLEPFQKELYKDVLQENLRNLEFLECEPKGELEVSVQNCNVFMEDLTLEKIIEECFKDDGCGLIAEFRKHYGKSKEDHDKQGHSKGSVIQKKTHRIDNKGEVLDPEKSPNGQKLKWTSDKAKHLKAYLKKCRKFNECKKPFSFHSDLVLNRRENTAEKSEKHSEAGKDLNSSSSLPEHQKCKKIHLGAKSPNCGKCGVAFTQISSHSKIKNSTCVKCQKKLKDATSNKDEGTKTGETTHKCSKCGKIFCFSAPPSKYHRIHTVEKPSMCPECRKAHSGSSSLKAHYKNQNVEKPHKCDDCGKGITLANVTKHQRIHSGEKPFQCKDCGRPFSDSSSLYQHQRIHTGEKPYKCKDCGKSFSHSSSLSKHQRIHTGEKPYTCDECGKSFRQASCLKRHERIHTGERPYLCNDCGATFSHFSTLHYHQRLHRGEKPYKCDRCEKAFSAHSLLSRHMRSHTGVKPYKCKDCGKTFSQSSSLNEHYRTHTGEKPYECDFCGATFTRSTILVEHVKIHTRTSDHECNECDKKFKSISSLIRHRASHTKK</sequence>
<dbReference type="Proteomes" id="UP000006813">
    <property type="component" value="Unassembled WGS sequence"/>
</dbReference>
<dbReference type="SUPFAM" id="SSF109640">
    <property type="entry name" value="KRAB domain (Kruppel-associated box)"/>
    <property type="match status" value="1"/>
</dbReference>
<evidence type="ECO:0000256" key="4">
    <source>
        <dbReference type="ARBA" id="ARBA00022771"/>
    </source>
</evidence>
<evidence type="ECO:0000256" key="10">
    <source>
        <dbReference type="PROSITE-ProRule" id="PRU00042"/>
    </source>
</evidence>
<dbReference type="Pfam" id="PF00096">
    <property type="entry name" value="zf-C2H2"/>
    <property type="match status" value="6"/>
</dbReference>
<keyword evidence="7" id="KW-0238">DNA-binding</keyword>
<feature type="domain" description="C2H2-type" evidence="12">
    <location>
        <begin position="290"/>
        <end position="317"/>
    </location>
</feature>
<dbReference type="SMART" id="SM00349">
    <property type="entry name" value="KRAB"/>
    <property type="match status" value="1"/>
</dbReference>
<evidence type="ECO:0000313" key="15">
    <source>
        <dbReference type="Proteomes" id="UP000006813"/>
    </source>
</evidence>
<dbReference type="Gene3D" id="6.10.140.140">
    <property type="match status" value="1"/>
</dbReference>
<keyword evidence="3" id="KW-0677">Repeat</keyword>
<dbReference type="FunFam" id="3.30.160.60:FF:000688">
    <property type="entry name" value="zinc finger protein 197 isoform X1"/>
    <property type="match status" value="1"/>
</dbReference>
<feature type="region of interest" description="Disordered" evidence="11">
    <location>
        <begin position="1"/>
        <end position="24"/>
    </location>
</feature>
<evidence type="ECO:0000256" key="1">
    <source>
        <dbReference type="ARBA" id="ARBA00006991"/>
    </source>
</evidence>
<dbReference type="EMBL" id="JH165798">
    <property type="protein sequence ID" value="EHA97926.1"/>
    <property type="molecule type" value="Genomic_DNA"/>
</dbReference>
<evidence type="ECO:0000256" key="8">
    <source>
        <dbReference type="ARBA" id="ARBA00023163"/>
    </source>
</evidence>
<dbReference type="GO" id="GO:0000981">
    <property type="term" value="F:DNA-binding transcription factor activity, RNA polymerase II-specific"/>
    <property type="evidence" value="ECO:0007669"/>
    <property type="project" value="TreeGrafter"/>
</dbReference>
<evidence type="ECO:0000256" key="11">
    <source>
        <dbReference type="SAM" id="MobiDB-lite"/>
    </source>
</evidence>
<feature type="domain" description="C2H2-type" evidence="12">
    <location>
        <begin position="373"/>
        <end position="400"/>
    </location>
</feature>
<feature type="domain" description="C2H2-type" evidence="12">
    <location>
        <begin position="541"/>
        <end position="568"/>
    </location>
</feature>
<dbReference type="InterPro" id="IPR001909">
    <property type="entry name" value="KRAB"/>
</dbReference>
<dbReference type="GO" id="GO:0000977">
    <property type="term" value="F:RNA polymerase II transcription regulatory region sequence-specific DNA binding"/>
    <property type="evidence" value="ECO:0007669"/>
    <property type="project" value="TreeGrafter"/>
</dbReference>
<dbReference type="CDD" id="cd07765">
    <property type="entry name" value="KRAB_A-box"/>
    <property type="match status" value="1"/>
</dbReference>
<dbReference type="PROSITE" id="PS50157">
    <property type="entry name" value="ZINC_FINGER_C2H2_2"/>
    <property type="match status" value="11"/>
</dbReference>
<dbReference type="AlphaFoldDB" id="G5ALL6"/>
<feature type="domain" description="C2H2-type" evidence="12">
    <location>
        <begin position="346"/>
        <end position="372"/>
    </location>
</feature>
<evidence type="ECO:0000313" key="14">
    <source>
        <dbReference type="EMBL" id="EHA97926.1"/>
    </source>
</evidence>
<dbReference type="STRING" id="10181.G5ALL6"/>
<feature type="domain" description="C2H2-type" evidence="12">
    <location>
        <begin position="401"/>
        <end position="428"/>
    </location>
</feature>
<protein>
    <submittedName>
        <fullName evidence="14">Zinc finger protein 483</fullName>
    </submittedName>
</protein>
<feature type="domain" description="KRAB" evidence="13">
    <location>
        <begin position="36"/>
        <end position="113"/>
    </location>
</feature>
<keyword evidence="4 10" id="KW-0863">Zinc-finger</keyword>
<evidence type="ECO:0000256" key="5">
    <source>
        <dbReference type="ARBA" id="ARBA00022833"/>
    </source>
</evidence>
<dbReference type="GO" id="GO:0008270">
    <property type="term" value="F:zinc ion binding"/>
    <property type="evidence" value="ECO:0007669"/>
    <property type="project" value="UniProtKB-KW"/>
</dbReference>
<name>G5ALL6_HETGA</name>
<organism evidence="14 15">
    <name type="scientific">Heterocephalus glaber</name>
    <name type="common">Naked mole rat</name>
    <dbReference type="NCBI Taxonomy" id="10181"/>
    <lineage>
        <taxon>Eukaryota</taxon>
        <taxon>Metazoa</taxon>
        <taxon>Chordata</taxon>
        <taxon>Craniata</taxon>
        <taxon>Vertebrata</taxon>
        <taxon>Euteleostomi</taxon>
        <taxon>Mammalia</taxon>
        <taxon>Eutheria</taxon>
        <taxon>Euarchontoglires</taxon>
        <taxon>Glires</taxon>
        <taxon>Rodentia</taxon>
        <taxon>Hystricomorpha</taxon>
        <taxon>Bathyergidae</taxon>
        <taxon>Heterocephalus</taxon>
    </lineage>
</organism>
<keyword evidence="2" id="KW-0479">Metal-binding</keyword>
<dbReference type="FunFam" id="3.30.160.60:FF:000608">
    <property type="entry name" value="zinc finger protein 286A isoform X1"/>
    <property type="match status" value="1"/>
</dbReference>
<dbReference type="PANTHER" id="PTHR24381:SF366">
    <property type="entry name" value="ZINC FINGER PROTEIN 383"/>
    <property type="match status" value="1"/>
</dbReference>
<dbReference type="Pfam" id="PF13912">
    <property type="entry name" value="zf-C2H2_6"/>
    <property type="match status" value="1"/>
</dbReference>
<dbReference type="FunFam" id="3.30.160.60:FF:000557">
    <property type="entry name" value="zinc finger and SCAN domain-containing protein 29"/>
    <property type="match status" value="1"/>
</dbReference>
<dbReference type="GO" id="GO:0005634">
    <property type="term" value="C:nucleus"/>
    <property type="evidence" value="ECO:0007669"/>
    <property type="project" value="TreeGrafter"/>
</dbReference>
<keyword evidence="8" id="KW-0804">Transcription</keyword>
<accession>G5ALL6</accession>
<feature type="domain" description="C2H2-type" evidence="12">
    <location>
        <begin position="569"/>
        <end position="594"/>
    </location>
</feature>
<evidence type="ECO:0000259" key="13">
    <source>
        <dbReference type="PROSITE" id="PS50805"/>
    </source>
</evidence>
<dbReference type="PROSITE" id="PS50805">
    <property type="entry name" value="KRAB"/>
    <property type="match status" value="1"/>
</dbReference>
<dbReference type="FunFam" id="3.30.160.60:FF:002343">
    <property type="entry name" value="Zinc finger protein 33A"/>
    <property type="match status" value="2"/>
</dbReference>
<keyword evidence="6" id="KW-0805">Transcription regulation</keyword>
<evidence type="ECO:0000256" key="6">
    <source>
        <dbReference type="ARBA" id="ARBA00023015"/>
    </source>
</evidence>